<name>A0A7J7WLC2_PIPKU</name>
<evidence type="ECO:0000313" key="4">
    <source>
        <dbReference type="Proteomes" id="UP000558488"/>
    </source>
</evidence>
<dbReference type="Proteomes" id="UP000558488">
    <property type="component" value="Unassembled WGS sequence"/>
</dbReference>
<dbReference type="InterPro" id="IPR026782">
    <property type="entry name" value="FAM131"/>
</dbReference>
<feature type="compositionally biased region" description="Basic residues" evidence="2">
    <location>
        <begin position="137"/>
        <end position="146"/>
    </location>
</feature>
<dbReference type="PANTHER" id="PTHR15736">
    <property type="entry name" value="PROTEIN FAM131B-RELATED"/>
    <property type="match status" value="1"/>
</dbReference>
<feature type="compositionally biased region" description="Basic and acidic residues" evidence="2">
    <location>
        <begin position="505"/>
        <end position="514"/>
    </location>
</feature>
<accession>A0A7J7WLC2</accession>
<evidence type="ECO:0000313" key="3">
    <source>
        <dbReference type="EMBL" id="KAF6338020.1"/>
    </source>
</evidence>
<feature type="region of interest" description="Disordered" evidence="2">
    <location>
        <begin position="454"/>
        <end position="565"/>
    </location>
</feature>
<dbReference type="PANTHER" id="PTHR15736:SF9">
    <property type="entry name" value="PROTEIN FAM131B"/>
    <property type="match status" value="1"/>
</dbReference>
<dbReference type="AlphaFoldDB" id="A0A7J7WLC2"/>
<evidence type="ECO:0000256" key="1">
    <source>
        <dbReference type="ARBA" id="ARBA00010635"/>
    </source>
</evidence>
<dbReference type="Pfam" id="PF15010">
    <property type="entry name" value="FAM131"/>
    <property type="match status" value="1"/>
</dbReference>
<feature type="region of interest" description="Disordered" evidence="2">
    <location>
        <begin position="1"/>
        <end position="161"/>
    </location>
</feature>
<gene>
    <name evidence="3" type="ORF">mPipKuh1_004723</name>
</gene>
<dbReference type="EMBL" id="JACAGB010000010">
    <property type="protein sequence ID" value="KAF6338020.1"/>
    <property type="molecule type" value="Genomic_DNA"/>
</dbReference>
<proteinExistence type="inferred from homology"/>
<reference evidence="3 4" key="1">
    <citation type="journal article" date="2020" name="Nature">
        <title>Six reference-quality genomes reveal evolution of bat adaptations.</title>
        <authorList>
            <person name="Jebb D."/>
            <person name="Huang Z."/>
            <person name="Pippel M."/>
            <person name="Hughes G.M."/>
            <person name="Lavrichenko K."/>
            <person name="Devanna P."/>
            <person name="Winkler S."/>
            <person name="Jermiin L.S."/>
            <person name="Skirmuntt E.C."/>
            <person name="Katzourakis A."/>
            <person name="Burkitt-Gray L."/>
            <person name="Ray D.A."/>
            <person name="Sullivan K.A.M."/>
            <person name="Roscito J.G."/>
            <person name="Kirilenko B.M."/>
            <person name="Davalos L.M."/>
            <person name="Corthals A.P."/>
            <person name="Power M.L."/>
            <person name="Jones G."/>
            <person name="Ransome R.D."/>
            <person name="Dechmann D.K.N."/>
            <person name="Locatelli A.G."/>
            <person name="Puechmaille S.J."/>
            <person name="Fedrigo O."/>
            <person name="Jarvis E.D."/>
            <person name="Hiller M."/>
            <person name="Vernes S.C."/>
            <person name="Myers E.W."/>
            <person name="Teeling E.C."/>
        </authorList>
    </citation>
    <scope>NUCLEOTIDE SEQUENCE [LARGE SCALE GENOMIC DNA]</scope>
    <source>
        <strain evidence="3">MPipKuh1</strain>
        <tissue evidence="3">Flight muscle</tissue>
    </source>
</reference>
<sequence>MRRRAWRRRRRRRRTPPVGRLPAPSPRGSRLPAAPRGPERARRVSLAACAPGPQTLRPGSPSRRLRPGGGGPRSRGRREGRGERGAQTVQGAAPRGGRGEREGRRGRKLPQEGAPVWPLGHSLRQGQARGARDLTHRPRSGVRPRRGQWVPQPQPLCAPRRPSALLSRPRYLRPPPPRTVANPAPQILPLSLPHPPIARIGKTKIKLGSRVDGEGNEVIAVDWKGLKDVDQINMDSNSSLQGSSLHRASTEQTRTDFSWDGINLSMEDTTSILPKLKRNSNAYGIGALAKSSFSGISRSMKDHVTKPTAMGQGRVAHMIEWQGWGKAPVIQPQHSHEAVRRDTDAYSDLSDGEKEARFLAGVMEQFAISEATLMAWSSMDGEDLSVNSAQEPLGCNYSDNYQELMESQDGLTQAPMDGWPHSYVSQGMYCLGSSDAWEASDQSLIASPATGSYLGPAFDDSQPSLHEMGPPQPASGYSAQEPPPFLGGDTDWAPGMGGVDLARGSAEEEKRPLAPEEEEDAGCRDLESLSPREDPEMATALSRKVSDVTSSGVQSFDEEEGEANN</sequence>
<organism evidence="3 4">
    <name type="scientific">Pipistrellus kuhlii</name>
    <name type="common">Kuhl's pipistrelle</name>
    <dbReference type="NCBI Taxonomy" id="59472"/>
    <lineage>
        <taxon>Eukaryota</taxon>
        <taxon>Metazoa</taxon>
        <taxon>Chordata</taxon>
        <taxon>Craniata</taxon>
        <taxon>Vertebrata</taxon>
        <taxon>Euteleostomi</taxon>
        <taxon>Mammalia</taxon>
        <taxon>Eutheria</taxon>
        <taxon>Laurasiatheria</taxon>
        <taxon>Chiroptera</taxon>
        <taxon>Yangochiroptera</taxon>
        <taxon>Vespertilionidae</taxon>
        <taxon>Pipistrellus</taxon>
    </lineage>
</organism>
<feature type="compositionally biased region" description="Basic and acidic residues" evidence="2">
    <location>
        <begin position="521"/>
        <end position="535"/>
    </location>
</feature>
<feature type="compositionally biased region" description="Basic residues" evidence="2">
    <location>
        <begin position="1"/>
        <end position="15"/>
    </location>
</feature>
<protein>
    <submittedName>
        <fullName evidence="3">Family with sequence similarity 131 member B</fullName>
    </submittedName>
</protein>
<feature type="compositionally biased region" description="Acidic residues" evidence="2">
    <location>
        <begin position="556"/>
        <end position="565"/>
    </location>
</feature>
<evidence type="ECO:0000256" key="2">
    <source>
        <dbReference type="SAM" id="MobiDB-lite"/>
    </source>
</evidence>
<comment type="caution">
    <text evidence="3">The sequence shown here is derived from an EMBL/GenBank/DDBJ whole genome shotgun (WGS) entry which is preliminary data.</text>
</comment>
<comment type="similarity">
    <text evidence="1">Belongs to the FAM131 family.</text>
</comment>
<keyword evidence="4" id="KW-1185">Reference proteome</keyword>